<evidence type="ECO:0000313" key="3">
    <source>
        <dbReference type="Proteomes" id="UP001162483"/>
    </source>
</evidence>
<organism evidence="2 3">
    <name type="scientific">Staurois parvus</name>
    <dbReference type="NCBI Taxonomy" id="386267"/>
    <lineage>
        <taxon>Eukaryota</taxon>
        <taxon>Metazoa</taxon>
        <taxon>Chordata</taxon>
        <taxon>Craniata</taxon>
        <taxon>Vertebrata</taxon>
        <taxon>Euteleostomi</taxon>
        <taxon>Amphibia</taxon>
        <taxon>Batrachia</taxon>
        <taxon>Anura</taxon>
        <taxon>Neobatrachia</taxon>
        <taxon>Ranoidea</taxon>
        <taxon>Ranidae</taxon>
        <taxon>Staurois</taxon>
    </lineage>
</organism>
<keyword evidence="3" id="KW-1185">Reference proteome</keyword>
<dbReference type="EMBL" id="CATNWA010014742">
    <property type="protein sequence ID" value="CAI9575409.1"/>
    <property type="molecule type" value="Genomic_DNA"/>
</dbReference>
<accession>A0ABN9DSA2</accession>
<evidence type="ECO:0000256" key="1">
    <source>
        <dbReference type="SAM" id="MobiDB-lite"/>
    </source>
</evidence>
<feature type="non-terminal residue" evidence="2">
    <location>
        <position position="55"/>
    </location>
</feature>
<protein>
    <submittedName>
        <fullName evidence="2">Uncharacterized protein</fullName>
    </submittedName>
</protein>
<dbReference type="Proteomes" id="UP001162483">
    <property type="component" value="Unassembled WGS sequence"/>
</dbReference>
<feature type="compositionally biased region" description="Basic residues" evidence="1">
    <location>
        <begin position="1"/>
        <end position="16"/>
    </location>
</feature>
<comment type="caution">
    <text evidence="2">The sequence shown here is derived from an EMBL/GenBank/DDBJ whole genome shotgun (WGS) entry which is preliminary data.</text>
</comment>
<proteinExistence type="predicted"/>
<reference evidence="2" key="1">
    <citation type="submission" date="2023-05" db="EMBL/GenBank/DDBJ databases">
        <authorList>
            <person name="Stuckert A."/>
        </authorList>
    </citation>
    <scope>NUCLEOTIDE SEQUENCE</scope>
</reference>
<gene>
    <name evidence="2" type="ORF">SPARVUS_LOCUS8194101</name>
</gene>
<name>A0ABN9DSA2_9NEOB</name>
<sequence>MPRGHCRGHWRRRHRGSAGQGKRRTDAGAAPHGKPECRSGSPLLLHSGILPGRLR</sequence>
<evidence type="ECO:0000313" key="2">
    <source>
        <dbReference type="EMBL" id="CAI9575409.1"/>
    </source>
</evidence>
<feature type="region of interest" description="Disordered" evidence="1">
    <location>
        <begin position="1"/>
        <end position="55"/>
    </location>
</feature>